<organism evidence="1 2">
    <name type="scientific">[Candida] anglica</name>
    <dbReference type="NCBI Taxonomy" id="148631"/>
    <lineage>
        <taxon>Eukaryota</taxon>
        <taxon>Fungi</taxon>
        <taxon>Dikarya</taxon>
        <taxon>Ascomycota</taxon>
        <taxon>Saccharomycotina</taxon>
        <taxon>Pichiomycetes</taxon>
        <taxon>Debaryomycetaceae</taxon>
        <taxon>Kurtzmaniella</taxon>
    </lineage>
</organism>
<keyword evidence="2" id="KW-1185">Reference proteome</keyword>
<gene>
    <name evidence="1" type="ORF">CAAN4_D00100</name>
</gene>
<sequence>MDLICMIISYIYNHQSSSLEGFNTPRFNKNYCTYKERINQRLIPYHLPIHKGKESI</sequence>
<evidence type="ECO:0000313" key="2">
    <source>
        <dbReference type="Proteomes" id="UP001497600"/>
    </source>
</evidence>
<accession>A0ABP0EA30</accession>
<proteinExistence type="predicted"/>
<dbReference type="Proteomes" id="UP001497600">
    <property type="component" value="Chromosome D"/>
</dbReference>
<evidence type="ECO:0000313" key="1">
    <source>
        <dbReference type="EMBL" id="CAK7902467.1"/>
    </source>
</evidence>
<name>A0ABP0EA30_9ASCO</name>
<protein>
    <submittedName>
        <fullName evidence="1">Uncharacterized protein</fullName>
    </submittedName>
</protein>
<dbReference type="EMBL" id="OZ004256">
    <property type="protein sequence ID" value="CAK7902467.1"/>
    <property type="molecule type" value="Genomic_DNA"/>
</dbReference>
<reference evidence="1 2" key="1">
    <citation type="submission" date="2024-01" db="EMBL/GenBank/DDBJ databases">
        <authorList>
            <consortium name="Genoscope - CEA"/>
            <person name="William W."/>
        </authorList>
    </citation>
    <scope>NUCLEOTIDE SEQUENCE [LARGE SCALE GENOMIC DNA]</scope>
    <source>
        <strain evidence="1 2">29B2s-10</strain>
    </source>
</reference>